<dbReference type="NCBIfam" id="TIGR00451">
    <property type="entry name" value="unchar_dom_2"/>
    <property type="match status" value="1"/>
</dbReference>
<sequence>MSNIDKNLKKVRIMADIQFGKGCGEVLFPDDVTFQLSRTKRVRQVQHNGKHIATVRARDGRLTLSVDGAVALSGVLEKPASRVVICEDAAPFVSKGKTAFAKHVMAVDPELRAGDEVIIVDDSDAVLATGQLLLSPGEAVRMDRGPAVDVRRGIAQS</sequence>
<dbReference type="InterPro" id="IPR002478">
    <property type="entry name" value="PUA"/>
</dbReference>
<dbReference type="SUPFAM" id="SSF88802">
    <property type="entry name" value="Pre-PUA domain"/>
    <property type="match status" value="1"/>
</dbReference>
<dbReference type="PROSITE" id="PS50890">
    <property type="entry name" value="PUA"/>
    <property type="match status" value="1"/>
</dbReference>
<gene>
    <name evidence="2" type="ORF">SAMN04488696_2700</name>
</gene>
<dbReference type="AlphaFoldDB" id="A0A1I4UH31"/>
<feature type="domain" description="PUA" evidence="1">
    <location>
        <begin position="81"/>
        <end position="155"/>
    </location>
</feature>
<dbReference type="InterPro" id="IPR038250">
    <property type="entry name" value="TGT_C2_sf"/>
</dbReference>
<evidence type="ECO:0000313" key="3">
    <source>
        <dbReference type="Proteomes" id="UP000198535"/>
    </source>
</evidence>
<dbReference type="SUPFAM" id="SSF88697">
    <property type="entry name" value="PUA domain-like"/>
    <property type="match status" value="1"/>
</dbReference>
<dbReference type="Proteomes" id="UP000198535">
    <property type="component" value="Unassembled WGS sequence"/>
</dbReference>
<keyword evidence="3" id="KW-1185">Reference proteome</keyword>
<accession>A0A1I4UH31</accession>
<dbReference type="Pfam" id="PF01472">
    <property type="entry name" value="PUA"/>
    <property type="match status" value="1"/>
</dbReference>
<dbReference type="Gene3D" id="3.10.450.90">
    <property type="entry name" value="ArcTGT, C2 domain"/>
    <property type="match status" value="1"/>
</dbReference>
<evidence type="ECO:0000313" key="2">
    <source>
        <dbReference type="EMBL" id="SFM88151.1"/>
    </source>
</evidence>
<dbReference type="SMART" id="SM00359">
    <property type="entry name" value="PUA"/>
    <property type="match status" value="1"/>
</dbReference>
<dbReference type="InterPro" id="IPR036974">
    <property type="entry name" value="PUA_sf"/>
</dbReference>
<dbReference type="OrthoDB" id="7576at2157"/>
<dbReference type="InterPro" id="IPR004521">
    <property type="entry name" value="Uncharacterised_CHP00451"/>
</dbReference>
<dbReference type="InterPro" id="IPR015947">
    <property type="entry name" value="PUA-like_sf"/>
</dbReference>
<dbReference type="CDD" id="cd21149">
    <property type="entry name" value="PUA_archaeosine_TGT"/>
    <property type="match status" value="1"/>
</dbReference>
<evidence type="ECO:0000259" key="1">
    <source>
        <dbReference type="SMART" id="SM00359"/>
    </source>
</evidence>
<dbReference type="Gene3D" id="2.30.130.10">
    <property type="entry name" value="PUA domain"/>
    <property type="match status" value="1"/>
</dbReference>
<dbReference type="EMBL" id="FOUJ01000007">
    <property type="protein sequence ID" value="SFM88151.1"/>
    <property type="molecule type" value="Genomic_DNA"/>
</dbReference>
<dbReference type="RefSeq" id="WP_091937825.1">
    <property type="nucleotide sequence ID" value="NZ_FOUJ01000007.1"/>
</dbReference>
<organism evidence="2 3">
    <name type="scientific">Methanolobus profundi</name>
    <dbReference type="NCBI Taxonomy" id="487685"/>
    <lineage>
        <taxon>Archaea</taxon>
        <taxon>Methanobacteriati</taxon>
        <taxon>Methanobacteriota</taxon>
        <taxon>Stenosarchaea group</taxon>
        <taxon>Methanomicrobia</taxon>
        <taxon>Methanosarcinales</taxon>
        <taxon>Methanosarcinaceae</taxon>
        <taxon>Methanolobus</taxon>
    </lineage>
</organism>
<protein>
    <submittedName>
        <fullName evidence="2">Conserved protein with predicted RNA binding PUA domain</fullName>
    </submittedName>
</protein>
<dbReference type="Pfam" id="PF14810">
    <property type="entry name" value="TGT_C2"/>
    <property type="match status" value="1"/>
</dbReference>
<reference evidence="3" key="1">
    <citation type="submission" date="2016-10" db="EMBL/GenBank/DDBJ databases">
        <authorList>
            <person name="Varghese N."/>
            <person name="Submissions S."/>
        </authorList>
    </citation>
    <scope>NUCLEOTIDE SEQUENCE [LARGE SCALE GENOMIC DNA]</scope>
    <source>
        <strain evidence="3">Mob M</strain>
    </source>
</reference>
<dbReference type="STRING" id="487685.SAMN04488696_2700"/>
<dbReference type="InterPro" id="IPR029402">
    <property type="entry name" value="TGT_C2"/>
</dbReference>
<dbReference type="GO" id="GO:0003723">
    <property type="term" value="F:RNA binding"/>
    <property type="evidence" value="ECO:0007669"/>
    <property type="project" value="InterPro"/>
</dbReference>
<proteinExistence type="predicted"/>
<name>A0A1I4UH31_9EURY</name>